<feature type="coiled-coil region" evidence="1">
    <location>
        <begin position="641"/>
        <end position="675"/>
    </location>
</feature>
<dbReference type="AlphaFoldDB" id="A0A8H7FAT6"/>
<evidence type="ECO:0000256" key="2">
    <source>
        <dbReference type="SAM" id="MobiDB-lite"/>
    </source>
</evidence>
<dbReference type="PANTHER" id="PTHR43941:SF1">
    <property type="entry name" value="STRUCTURAL MAINTENANCE OF CHROMOSOMES PROTEIN 2"/>
    <property type="match status" value="1"/>
</dbReference>
<evidence type="ECO:0000313" key="3">
    <source>
        <dbReference type="EMBL" id="KAF7784203.1"/>
    </source>
</evidence>
<dbReference type="PANTHER" id="PTHR43941">
    <property type="entry name" value="STRUCTURAL MAINTENANCE OF CHROMOSOMES PROTEIN 2"/>
    <property type="match status" value="1"/>
</dbReference>
<dbReference type="Gene3D" id="1.20.5.340">
    <property type="match status" value="1"/>
</dbReference>
<dbReference type="GO" id="GO:0000796">
    <property type="term" value="C:condensin complex"/>
    <property type="evidence" value="ECO:0007669"/>
    <property type="project" value="TreeGrafter"/>
</dbReference>
<dbReference type="GO" id="GO:0000793">
    <property type="term" value="C:condensed chromosome"/>
    <property type="evidence" value="ECO:0007669"/>
    <property type="project" value="TreeGrafter"/>
</dbReference>
<feature type="compositionally biased region" description="Polar residues" evidence="2">
    <location>
        <begin position="35"/>
        <end position="46"/>
    </location>
</feature>
<evidence type="ECO:0000313" key="4">
    <source>
        <dbReference type="Proteomes" id="UP000629468"/>
    </source>
</evidence>
<keyword evidence="1" id="KW-0175">Coiled coil</keyword>
<evidence type="ECO:0000256" key="1">
    <source>
        <dbReference type="SAM" id="Coils"/>
    </source>
</evidence>
<feature type="compositionally biased region" description="Basic and acidic residues" evidence="2">
    <location>
        <begin position="257"/>
        <end position="277"/>
    </location>
</feature>
<dbReference type="EMBL" id="JABXXO010000001">
    <property type="protein sequence ID" value="KAF7784203.1"/>
    <property type="molecule type" value="Genomic_DNA"/>
</dbReference>
<feature type="region of interest" description="Disordered" evidence="2">
    <location>
        <begin position="1"/>
        <end position="113"/>
    </location>
</feature>
<organism evidence="3 4">
    <name type="scientific">Agaricus bisporus var. burnettii</name>
    <dbReference type="NCBI Taxonomy" id="192524"/>
    <lineage>
        <taxon>Eukaryota</taxon>
        <taxon>Fungi</taxon>
        <taxon>Dikarya</taxon>
        <taxon>Basidiomycota</taxon>
        <taxon>Agaricomycotina</taxon>
        <taxon>Agaricomycetes</taxon>
        <taxon>Agaricomycetidae</taxon>
        <taxon>Agaricales</taxon>
        <taxon>Agaricineae</taxon>
        <taxon>Agaricaceae</taxon>
        <taxon>Agaricus</taxon>
    </lineage>
</organism>
<comment type="caution">
    <text evidence="3">The sequence shown here is derived from an EMBL/GenBank/DDBJ whole genome shotgun (WGS) entry which is preliminary data.</text>
</comment>
<dbReference type="Proteomes" id="UP000629468">
    <property type="component" value="Unassembled WGS sequence"/>
</dbReference>
<feature type="region of interest" description="Disordered" evidence="2">
    <location>
        <begin position="493"/>
        <end position="515"/>
    </location>
</feature>
<feature type="compositionally biased region" description="Basic and acidic residues" evidence="2">
    <location>
        <begin position="53"/>
        <end position="71"/>
    </location>
</feature>
<sequence length="808" mass="91407">MSEDDRAAKAARAKAILKKRQQRKAVESAGPLSDVGSQPSRTSTPTLAEPIAEEIKRNPIDDVFGTRDKVDSSWLSSLPRAPSPHRRDTIPSVPSSTKSPPPPASGVVLSPNVPASGPSLKELELLKEIDFLRSEVTSFQEKTQAIVSLEKEVQTAQAKVRKFEETLEQERAQYATLETRLDESQQENSANLKNREETISLLVSEKATLTSELHKLDEAVARAENAEESLSQEQERNADVVEQLERLQEQNQMTTSRLEDLSRKEKDMNERLREQERQLNAASASASEARKDAERYQRSLKELEEQVQNDDRLERVETSLKNTQERADELEFQLSKVKHSHSQLKIEKEALESRLSEFTESKDDLQSSFSDLQQEYEAILSRLNSVTEERANLETGKASLEQSNQSKDAMIVGLNGQLAQAVAEINDQKRQVQTLQGDLRVAQRRLDDSEKTNSGPKWLSLLKTKDVAIVTLETALEESKQEVEKIREEMRKELSSLEQERTLAASSSSDRDKEFAELQRELDEALGSMRTLELDRQSLQQDNQSRKQEVEYLTDTTQSQMNEINRLQKELDEQRMAQQEEEGILEQAQNEMESLRSELTSATSELEQLRQIRSPSLQNDVQPSWSTEMLNSLRQQHALDLSASQSQIRALENSVFEAEARSHNLQKQVHALESQLAQVRPSSNLGRRSFSPTHFSRPASRLQAHSDLGRSSFSSQRPALLSRTLLDQGLSPETRHKRKVSLSMLKARIDSEIAANPGLLLQPLSPVESETSQPEYSHQQQKGHHLPQFMDESHIFWCSSCSGELVVL</sequence>
<proteinExistence type="predicted"/>
<dbReference type="GO" id="GO:0007076">
    <property type="term" value="P:mitotic chromosome condensation"/>
    <property type="evidence" value="ECO:0007669"/>
    <property type="project" value="TreeGrafter"/>
</dbReference>
<gene>
    <name evidence="3" type="ORF">Agabi119p4_368</name>
</gene>
<feature type="region of interest" description="Disordered" evidence="2">
    <location>
        <begin position="683"/>
        <end position="715"/>
    </location>
</feature>
<dbReference type="GO" id="GO:0000785">
    <property type="term" value="C:chromatin"/>
    <property type="evidence" value="ECO:0007669"/>
    <property type="project" value="TreeGrafter"/>
</dbReference>
<feature type="compositionally biased region" description="Basic residues" evidence="2">
    <location>
        <begin position="9"/>
        <end position="23"/>
    </location>
</feature>
<protein>
    <submittedName>
        <fullName evidence="3">Uncharacterized protein</fullName>
    </submittedName>
</protein>
<feature type="region of interest" description="Disordered" evidence="2">
    <location>
        <begin position="246"/>
        <end position="296"/>
    </location>
</feature>
<name>A0A8H7FAT6_AGABI</name>
<dbReference type="GO" id="GO:0003682">
    <property type="term" value="F:chromatin binding"/>
    <property type="evidence" value="ECO:0007669"/>
    <property type="project" value="TreeGrafter"/>
</dbReference>
<accession>A0A8H7FAT6</accession>
<dbReference type="SUPFAM" id="SSF57997">
    <property type="entry name" value="Tropomyosin"/>
    <property type="match status" value="1"/>
</dbReference>
<feature type="compositionally biased region" description="Polar residues" evidence="2">
    <location>
        <begin position="683"/>
        <end position="694"/>
    </location>
</feature>
<reference evidence="3 4" key="1">
    <citation type="journal article" name="Sci. Rep.">
        <title>Telomere-to-telomere assembled and centromere annotated genomes of the two main subspecies of the button mushroom Agaricus bisporus reveal especially polymorphic chromosome ends.</title>
        <authorList>
            <person name="Sonnenberg A.S.M."/>
            <person name="Sedaghat-Telgerd N."/>
            <person name="Lavrijssen B."/>
            <person name="Ohm R.A."/>
            <person name="Hendrickx P.M."/>
            <person name="Scholtmeijer K."/>
            <person name="Baars J.J.P."/>
            <person name="van Peer A."/>
        </authorList>
    </citation>
    <scope>NUCLEOTIDE SEQUENCE [LARGE SCALE GENOMIC DNA]</scope>
    <source>
        <strain evidence="3 4">H119_p4</strain>
    </source>
</reference>